<dbReference type="EMBL" id="CP029346">
    <property type="protein sequence ID" value="AWL08771.1"/>
    <property type="molecule type" value="Genomic_DNA"/>
</dbReference>
<dbReference type="Gene3D" id="3.40.50.1110">
    <property type="entry name" value="SGNH hydrolase"/>
    <property type="match status" value="1"/>
</dbReference>
<dbReference type="AlphaFoldDB" id="A0A2S2DTP7"/>
<dbReference type="Proteomes" id="UP000245468">
    <property type="component" value="Chromosome"/>
</dbReference>
<dbReference type="InterPro" id="IPR036514">
    <property type="entry name" value="SGNH_hydro_sf"/>
</dbReference>
<evidence type="ECO:0000313" key="1">
    <source>
        <dbReference type="EMBL" id="AWL08771.1"/>
    </source>
</evidence>
<proteinExistence type="predicted"/>
<protein>
    <recommendedName>
        <fullName evidence="3">Sialate O-acetylesterase domain-containing protein</fullName>
    </recommendedName>
</protein>
<dbReference type="GO" id="GO:0016788">
    <property type="term" value="F:hydrolase activity, acting on ester bonds"/>
    <property type="evidence" value="ECO:0007669"/>
    <property type="project" value="UniProtKB-ARBA"/>
</dbReference>
<keyword evidence="2" id="KW-1185">Reference proteome</keyword>
<reference evidence="2" key="1">
    <citation type="submission" date="2018-05" db="EMBL/GenBank/DDBJ databases">
        <title>Pseudarcicella sp. HME7025 Genome sequencing and assembly.</title>
        <authorList>
            <person name="Kim H."/>
            <person name="Kang H."/>
            <person name="Joh K."/>
        </authorList>
    </citation>
    <scope>NUCLEOTIDE SEQUENCE [LARGE SCALE GENOMIC DNA]</scope>
    <source>
        <strain evidence="2">HME7025</strain>
    </source>
</reference>
<sequence>MFNRFLILLTLSLSLQVIISCKTEETNPINSPVGSISIDVSNSRTFVQRDLNNQGKIVLIGQSSQSFTSAQVKFKNIVGGKESDWLNLTKEGSNFKGEFILQAGGYYPEIKLIQDTKTISDTVLSKTPFKIGEIFAVIGHSLAEGQPPYELTDYDKEWCEIIKYSDNNVVAFWGRLADKLKNRYQVPIRIYSTGIGGSTSEQWGKSALGLEFSSTLFDWKKRYPYSFFENKILSEVPKSGLRAILVIHGENDATTSLDNIIKYTGIYMDYTREILQSKNLSFMLARSNRGLNKTEDLHVQEAQNIMLKTLPNVVEGANLQSIVGAGFRWDGTHFNYAGLEEAARKWDIMFEPKLFTQMIPILRSR</sequence>
<name>A0A2S2DTP7_9BACT</name>
<dbReference type="SUPFAM" id="SSF52266">
    <property type="entry name" value="SGNH hydrolase"/>
    <property type="match status" value="1"/>
</dbReference>
<evidence type="ECO:0008006" key="3">
    <source>
        <dbReference type="Google" id="ProtNLM"/>
    </source>
</evidence>
<gene>
    <name evidence="1" type="ORF">HME7025_00901</name>
</gene>
<dbReference type="PROSITE" id="PS51257">
    <property type="entry name" value="PROKAR_LIPOPROTEIN"/>
    <property type="match status" value="1"/>
</dbReference>
<organism evidence="1 2">
    <name type="scientific">Aquirufa nivalisilvae</name>
    <dbReference type="NCBI Taxonomy" id="2516557"/>
    <lineage>
        <taxon>Bacteria</taxon>
        <taxon>Pseudomonadati</taxon>
        <taxon>Bacteroidota</taxon>
        <taxon>Cytophagia</taxon>
        <taxon>Cytophagales</taxon>
        <taxon>Flectobacillaceae</taxon>
        <taxon>Aquirufa</taxon>
    </lineage>
</organism>
<dbReference type="RefSeq" id="WP_109322498.1">
    <property type="nucleotide sequence ID" value="NZ_CP029346.1"/>
</dbReference>
<evidence type="ECO:0000313" key="2">
    <source>
        <dbReference type="Proteomes" id="UP000245468"/>
    </source>
</evidence>
<dbReference type="KEGG" id="psez:HME7025_00901"/>
<accession>A0A2S2DTP7</accession>
<dbReference type="OrthoDB" id="1488710at2"/>